<gene>
    <name evidence="4" type="primary">CIAO2B</name>
    <name evidence="4" type="ORF">SPIL2461_LOCUS13349</name>
</gene>
<comment type="caution">
    <text evidence="4">The sequence shown here is derived from an EMBL/GenBank/DDBJ whole genome shotgun (WGS) entry which is preliminary data.</text>
</comment>
<accession>A0A812T7C5</accession>
<dbReference type="InterPro" id="IPR039796">
    <property type="entry name" value="MIP18"/>
</dbReference>
<dbReference type="PANTHER" id="PTHR12377:SF0">
    <property type="entry name" value="CYTOSOLIC IRON-SULFUR ASSEMBLY COMPONENT 2B"/>
    <property type="match status" value="1"/>
</dbReference>
<dbReference type="Pfam" id="PF13516">
    <property type="entry name" value="LRR_6"/>
    <property type="match status" value="1"/>
</dbReference>
<dbReference type="GO" id="GO:0051604">
    <property type="term" value="P:protein maturation"/>
    <property type="evidence" value="ECO:0007669"/>
    <property type="project" value="InterPro"/>
</dbReference>
<dbReference type="Gene3D" id="3.80.10.10">
    <property type="entry name" value="Ribonuclease Inhibitor"/>
    <property type="match status" value="1"/>
</dbReference>
<keyword evidence="5" id="KW-1185">Reference proteome</keyword>
<comment type="similarity">
    <text evidence="1">Belongs to the MIP18 family.</text>
</comment>
<dbReference type="EMBL" id="CAJNIZ010028947">
    <property type="protein sequence ID" value="CAE7512408.1"/>
    <property type="molecule type" value="Genomic_DNA"/>
</dbReference>
<evidence type="ECO:0000259" key="3">
    <source>
        <dbReference type="Pfam" id="PF01883"/>
    </source>
</evidence>
<keyword evidence="2" id="KW-0159">Chromosome partition</keyword>
<protein>
    <submittedName>
        <fullName evidence="4">CIAO2B protein</fullName>
    </submittedName>
</protein>
<dbReference type="AlphaFoldDB" id="A0A812T7C5"/>
<evidence type="ECO:0000256" key="2">
    <source>
        <dbReference type="ARBA" id="ARBA00022829"/>
    </source>
</evidence>
<dbReference type="OrthoDB" id="2746at2759"/>
<evidence type="ECO:0000313" key="4">
    <source>
        <dbReference type="EMBL" id="CAE7512408.1"/>
    </source>
</evidence>
<dbReference type="PANTHER" id="PTHR12377">
    <property type="entry name" value="CYTOSOLIC IRON-SULFUR ASSEMBLY COMPONENT 2B-RELATED"/>
    <property type="match status" value="1"/>
</dbReference>
<dbReference type="Gene3D" id="6.10.250.1280">
    <property type="match status" value="1"/>
</dbReference>
<name>A0A812T7C5_SYMPI</name>
<proteinExistence type="inferred from homology"/>
<dbReference type="GO" id="GO:0007059">
    <property type="term" value="P:chromosome segregation"/>
    <property type="evidence" value="ECO:0007669"/>
    <property type="project" value="UniProtKB-KW"/>
</dbReference>
<dbReference type="Pfam" id="PF01883">
    <property type="entry name" value="FeS_assembly_P"/>
    <property type="match status" value="1"/>
</dbReference>
<feature type="domain" description="MIP18 family-like" evidence="3">
    <location>
        <begin position="245"/>
        <end position="318"/>
    </location>
</feature>
<organism evidence="4 5">
    <name type="scientific">Symbiodinium pilosum</name>
    <name type="common">Dinoflagellate</name>
    <dbReference type="NCBI Taxonomy" id="2952"/>
    <lineage>
        <taxon>Eukaryota</taxon>
        <taxon>Sar</taxon>
        <taxon>Alveolata</taxon>
        <taxon>Dinophyceae</taxon>
        <taxon>Suessiales</taxon>
        <taxon>Symbiodiniaceae</taxon>
        <taxon>Symbiodinium</taxon>
    </lineage>
</organism>
<sequence>MVAVLSADVSRQLLPLLDAVDVSLLCAACRTQQEQLKFLETLAVKFRRDLPVEEAVVTSLQQTLGRLLSLRSFSLCLAYQTSLQDSICRLADSLSKHQLINLTLDLRRCGIGDVGVQACAKTLSVLRLQHLDLGLSFNKISSRGADDLSQSLGSSLADVFLHLDINFIGHSAAKLLSAVLNAGQAHIDLAHCGLDDAVALDLANTLESAEDNPNPVVYGSGQAIQFRSLQELLEITDLQDELTPQEIFESLRHLTDPEHPNLSLEQLKVVESGHVWVDDKTNTVFVRFTPTVPTCSVATLIGLTIKAKLLRSLPRRYKIDVEITPGTHNSEDQVNKQLADKERVAAALENPALRNLINNGIAGTDKPDIKLLLA</sequence>
<dbReference type="SUPFAM" id="SSF52047">
    <property type="entry name" value="RNI-like"/>
    <property type="match status" value="1"/>
</dbReference>
<reference evidence="4" key="1">
    <citation type="submission" date="2021-02" db="EMBL/GenBank/DDBJ databases">
        <authorList>
            <person name="Dougan E. K."/>
            <person name="Rhodes N."/>
            <person name="Thang M."/>
            <person name="Chan C."/>
        </authorList>
    </citation>
    <scope>NUCLEOTIDE SEQUENCE</scope>
</reference>
<dbReference type="InterPro" id="IPR032675">
    <property type="entry name" value="LRR_dom_sf"/>
</dbReference>
<evidence type="ECO:0000256" key="1">
    <source>
        <dbReference type="ARBA" id="ARBA00010381"/>
    </source>
</evidence>
<dbReference type="Gene3D" id="3.30.300.130">
    <property type="entry name" value="Fe-S cluster assembly (FSCA)"/>
    <property type="match status" value="1"/>
</dbReference>
<dbReference type="GO" id="GO:1990229">
    <property type="term" value="C:iron-sulfur cluster assembly complex"/>
    <property type="evidence" value="ECO:0007669"/>
    <property type="project" value="UniProtKB-ARBA"/>
</dbReference>
<dbReference type="InterPro" id="IPR001611">
    <property type="entry name" value="Leu-rich_rpt"/>
</dbReference>
<dbReference type="FunFam" id="3.30.300.130:FF:000005">
    <property type="entry name" value="Mitotic spindle-associated mmxd complex subunit"/>
    <property type="match status" value="1"/>
</dbReference>
<dbReference type="SUPFAM" id="SSF117916">
    <property type="entry name" value="Fe-S cluster assembly (FSCA) domain-like"/>
    <property type="match status" value="1"/>
</dbReference>
<dbReference type="GO" id="GO:0140535">
    <property type="term" value="C:intracellular protein-containing complex"/>
    <property type="evidence" value="ECO:0007669"/>
    <property type="project" value="UniProtKB-ARBA"/>
</dbReference>
<dbReference type="Proteomes" id="UP000649617">
    <property type="component" value="Unassembled WGS sequence"/>
</dbReference>
<dbReference type="InterPro" id="IPR002744">
    <property type="entry name" value="MIP18-like"/>
</dbReference>
<evidence type="ECO:0000313" key="5">
    <source>
        <dbReference type="Proteomes" id="UP000649617"/>
    </source>
</evidence>
<dbReference type="InterPro" id="IPR034904">
    <property type="entry name" value="FSCA_dom_sf"/>
</dbReference>